<keyword evidence="1" id="KW-0677">Repeat</keyword>
<evidence type="ECO:0000313" key="7">
    <source>
        <dbReference type="Proteomes" id="UP000000305"/>
    </source>
</evidence>
<feature type="chain" id="PRO_5005674741" description="CUB domain-containing protein" evidence="4">
    <location>
        <begin position="20"/>
        <end position="263"/>
    </location>
</feature>
<dbReference type="CDD" id="cd00041">
    <property type="entry name" value="CUB"/>
    <property type="match status" value="1"/>
</dbReference>
<feature type="signal peptide" evidence="4">
    <location>
        <begin position="1"/>
        <end position="19"/>
    </location>
</feature>
<evidence type="ECO:0000256" key="1">
    <source>
        <dbReference type="ARBA" id="ARBA00022737"/>
    </source>
</evidence>
<dbReference type="OrthoDB" id="6358067at2759"/>
<protein>
    <recommendedName>
        <fullName evidence="5">CUB domain-containing protein</fullName>
    </recommendedName>
</protein>
<dbReference type="PROSITE" id="PS01180">
    <property type="entry name" value="CUB"/>
    <property type="match status" value="1"/>
</dbReference>
<dbReference type="InterPro" id="IPR035914">
    <property type="entry name" value="Sperma_CUB_dom_sf"/>
</dbReference>
<keyword evidence="7" id="KW-1185">Reference proteome</keyword>
<dbReference type="SMART" id="SM00042">
    <property type="entry name" value="CUB"/>
    <property type="match status" value="1"/>
</dbReference>
<feature type="domain" description="CUB" evidence="5">
    <location>
        <begin position="153"/>
        <end position="263"/>
    </location>
</feature>
<evidence type="ECO:0000259" key="5">
    <source>
        <dbReference type="PROSITE" id="PS01180"/>
    </source>
</evidence>
<dbReference type="KEGG" id="dpx:DAPPUDRAFT_314113"/>
<dbReference type="eggNOG" id="KOG4297">
    <property type="taxonomic scope" value="Eukaryota"/>
</dbReference>
<evidence type="ECO:0000313" key="6">
    <source>
        <dbReference type="EMBL" id="EFX85341.1"/>
    </source>
</evidence>
<keyword evidence="4" id="KW-0732">Signal</keyword>
<dbReference type="EMBL" id="GL732532">
    <property type="protein sequence ID" value="EFX85341.1"/>
    <property type="molecule type" value="Genomic_DNA"/>
</dbReference>
<dbReference type="HOGENOM" id="CLU_1058674_0_0_1"/>
<dbReference type="SUPFAM" id="SSF49854">
    <property type="entry name" value="Spermadhesin, CUB domain"/>
    <property type="match status" value="1"/>
</dbReference>
<evidence type="ECO:0000256" key="3">
    <source>
        <dbReference type="PROSITE-ProRule" id="PRU00059"/>
    </source>
</evidence>
<dbReference type="AlphaFoldDB" id="E9G4Q6"/>
<proteinExistence type="predicted"/>
<sequence length="263" mass="28772">MKFTSLKLFLLAGITVCWAGKIPAVLKNSNPFLKVDPLTARALLNNNFESGNADPWYDSSPNTVHWVVEDFSSPTENYPPPTLPAGTKYLRATRDAQATPGQLVLRTATFTAFPGDEISFNFWIRSKYTGGNVLELVLSNGGVETSLAELSVCGGTYNSASGTVTSPNYPSPYGFDEDCRYKISIPSGNGIKLTFNYFNTENGYDFVTVYDGLTAASAVLLRTSGYNVNLSVTTSTRDCLIMHTSDWKNSLAEIIWTAYETKV</sequence>
<dbReference type="GO" id="GO:0038024">
    <property type="term" value="F:cargo receptor activity"/>
    <property type="evidence" value="ECO:0000318"/>
    <property type="project" value="GO_Central"/>
</dbReference>
<gene>
    <name evidence="6" type="ORF">DAPPUDRAFT_314113</name>
</gene>
<dbReference type="PhylomeDB" id="E9G4Q6"/>
<dbReference type="Pfam" id="PF00431">
    <property type="entry name" value="CUB"/>
    <property type="match status" value="1"/>
</dbReference>
<dbReference type="PANTHER" id="PTHR24251">
    <property type="entry name" value="OVOCHYMASE-RELATED"/>
    <property type="match status" value="1"/>
</dbReference>
<keyword evidence="2" id="KW-1015">Disulfide bond</keyword>
<evidence type="ECO:0000256" key="4">
    <source>
        <dbReference type="SAM" id="SignalP"/>
    </source>
</evidence>
<dbReference type="Gene3D" id="2.60.120.290">
    <property type="entry name" value="Spermadhesin, CUB domain"/>
    <property type="match status" value="1"/>
</dbReference>
<dbReference type="Proteomes" id="UP000000305">
    <property type="component" value="Unassembled WGS sequence"/>
</dbReference>
<name>E9G4Q6_DAPPU</name>
<reference evidence="6 7" key="1">
    <citation type="journal article" date="2011" name="Science">
        <title>The ecoresponsive genome of Daphnia pulex.</title>
        <authorList>
            <person name="Colbourne J.K."/>
            <person name="Pfrender M.E."/>
            <person name="Gilbert D."/>
            <person name="Thomas W.K."/>
            <person name="Tucker A."/>
            <person name="Oakley T.H."/>
            <person name="Tokishita S."/>
            <person name="Aerts A."/>
            <person name="Arnold G.J."/>
            <person name="Basu M.K."/>
            <person name="Bauer D.J."/>
            <person name="Caceres C.E."/>
            <person name="Carmel L."/>
            <person name="Casola C."/>
            <person name="Choi J.H."/>
            <person name="Detter J.C."/>
            <person name="Dong Q."/>
            <person name="Dusheyko S."/>
            <person name="Eads B.D."/>
            <person name="Frohlich T."/>
            <person name="Geiler-Samerotte K.A."/>
            <person name="Gerlach D."/>
            <person name="Hatcher P."/>
            <person name="Jogdeo S."/>
            <person name="Krijgsveld J."/>
            <person name="Kriventseva E.V."/>
            <person name="Kultz D."/>
            <person name="Laforsch C."/>
            <person name="Lindquist E."/>
            <person name="Lopez J."/>
            <person name="Manak J.R."/>
            <person name="Muller J."/>
            <person name="Pangilinan J."/>
            <person name="Patwardhan R.P."/>
            <person name="Pitluck S."/>
            <person name="Pritham E.J."/>
            <person name="Rechtsteiner A."/>
            <person name="Rho M."/>
            <person name="Rogozin I.B."/>
            <person name="Sakarya O."/>
            <person name="Salamov A."/>
            <person name="Schaack S."/>
            <person name="Shapiro H."/>
            <person name="Shiga Y."/>
            <person name="Skalitzky C."/>
            <person name="Smith Z."/>
            <person name="Souvorov A."/>
            <person name="Sung W."/>
            <person name="Tang Z."/>
            <person name="Tsuchiya D."/>
            <person name="Tu H."/>
            <person name="Vos H."/>
            <person name="Wang M."/>
            <person name="Wolf Y.I."/>
            <person name="Yamagata H."/>
            <person name="Yamada T."/>
            <person name="Ye Y."/>
            <person name="Shaw J.R."/>
            <person name="Andrews J."/>
            <person name="Crease T.J."/>
            <person name="Tang H."/>
            <person name="Lucas S.M."/>
            <person name="Robertson H.M."/>
            <person name="Bork P."/>
            <person name="Koonin E.V."/>
            <person name="Zdobnov E.M."/>
            <person name="Grigoriev I.V."/>
            <person name="Lynch M."/>
            <person name="Boore J.L."/>
        </authorList>
    </citation>
    <scope>NUCLEOTIDE SEQUENCE [LARGE SCALE GENOMIC DNA]</scope>
</reference>
<accession>E9G4Q6</accession>
<dbReference type="STRING" id="6669.E9G4Q6"/>
<organism evidence="6 7">
    <name type="scientific">Daphnia pulex</name>
    <name type="common">Water flea</name>
    <dbReference type="NCBI Taxonomy" id="6669"/>
    <lineage>
        <taxon>Eukaryota</taxon>
        <taxon>Metazoa</taxon>
        <taxon>Ecdysozoa</taxon>
        <taxon>Arthropoda</taxon>
        <taxon>Crustacea</taxon>
        <taxon>Branchiopoda</taxon>
        <taxon>Diplostraca</taxon>
        <taxon>Cladocera</taxon>
        <taxon>Anomopoda</taxon>
        <taxon>Daphniidae</taxon>
        <taxon>Daphnia</taxon>
    </lineage>
</organism>
<dbReference type="InParanoid" id="E9G4Q6"/>
<dbReference type="PANTHER" id="PTHR24251:SF30">
    <property type="entry name" value="MEMBRANE FRIZZLED-RELATED PROTEIN"/>
    <property type="match status" value="1"/>
</dbReference>
<dbReference type="InterPro" id="IPR000859">
    <property type="entry name" value="CUB_dom"/>
</dbReference>
<comment type="caution">
    <text evidence="3">Lacks conserved residue(s) required for the propagation of feature annotation.</text>
</comment>
<evidence type="ECO:0000256" key="2">
    <source>
        <dbReference type="ARBA" id="ARBA00023157"/>
    </source>
</evidence>